<evidence type="ECO:0000256" key="8">
    <source>
        <dbReference type="ARBA" id="ARBA00022692"/>
    </source>
</evidence>
<dbReference type="EMBL" id="MW619718">
    <property type="protein sequence ID" value="UPI55286.1"/>
    <property type="molecule type" value="Genomic_DNA"/>
</dbReference>
<feature type="transmembrane region" description="Helical" evidence="18">
    <location>
        <begin position="190"/>
        <end position="209"/>
    </location>
</feature>
<keyword evidence="14 18" id="KW-0830">Ubiquinone</keyword>
<geneLocation type="mitochondrion" evidence="20"/>
<dbReference type="GO" id="GO:0008137">
    <property type="term" value="F:NADH dehydrogenase (ubiquinone) activity"/>
    <property type="evidence" value="ECO:0007669"/>
    <property type="project" value="UniProtKB-EC"/>
</dbReference>
<dbReference type="InterPro" id="IPR050175">
    <property type="entry name" value="Complex_I_Subunit_2"/>
</dbReference>
<protein>
    <recommendedName>
        <fullName evidence="5 18">NADH-ubiquinone oxidoreductase chain 2</fullName>
        <ecNumber evidence="4 18">7.1.1.2</ecNumber>
    </recommendedName>
</protein>
<organism evidence="20">
    <name type="scientific">Mezira sp</name>
    <dbReference type="NCBI Taxonomy" id="2931906"/>
    <lineage>
        <taxon>Eukaryota</taxon>
        <taxon>Metazoa</taxon>
        <taxon>Ecdysozoa</taxon>
        <taxon>Arthropoda</taxon>
        <taxon>Hexapoda</taxon>
        <taxon>Insecta</taxon>
        <taxon>Pterygota</taxon>
        <taxon>Neoptera</taxon>
        <taxon>Paraneoptera</taxon>
        <taxon>Hemiptera</taxon>
        <taxon>Heteroptera</taxon>
        <taxon>Panheteroptera</taxon>
        <taxon>Pentatomomorpha</taxon>
        <taxon>Aradoidea</taxon>
        <taxon>Aradidae</taxon>
        <taxon>Mezirinae</taxon>
        <taxon>Mezira</taxon>
    </lineage>
</organism>
<dbReference type="GO" id="GO:0006120">
    <property type="term" value="P:mitochondrial electron transport, NADH to ubiquinone"/>
    <property type="evidence" value="ECO:0007669"/>
    <property type="project" value="InterPro"/>
</dbReference>
<evidence type="ECO:0000256" key="3">
    <source>
        <dbReference type="ARBA" id="ARBA00007012"/>
    </source>
</evidence>
<evidence type="ECO:0000256" key="14">
    <source>
        <dbReference type="ARBA" id="ARBA00023075"/>
    </source>
</evidence>
<keyword evidence="6" id="KW-0813">Transport</keyword>
<evidence type="ECO:0000256" key="16">
    <source>
        <dbReference type="ARBA" id="ARBA00023136"/>
    </source>
</evidence>
<dbReference type="PANTHER" id="PTHR46552:SF1">
    <property type="entry name" value="NADH-UBIQUINONE OXIDOREDUCTASE CHAIN 2"/>
    <property type="match status" value="1"/>
</dbReference>
<comment type="function">
    <text evidence="18">Core subunit of the mitochondrial membrane respiratory chain NADH dehydrogenase (Complex I) which catalyzes electron transfer from NADH through the respiratory chain, using ubiquinone as an electron acceptor. Essential for the catalytic activity and assembly of complex I.</text>
</comment>
<evidence type="ECO:0000256" key="12">
    <source>
        <dbReference type="ARBA" id="ARBA00022989"/>
    </source>
</evidence>
<keyword evidence="9 18" id="KW-0999">Mitochondrion inner membrane</keyword>
<keyword evidence="13 18" id="KW-0520">NAD</keyword>
<dbReference type="GO" id="GO:0005743">
    <property type="term" value="C:mitochondrial inner membrane"/>
    <property type="evidence" value="ECO:0007669"/>
    <property type="project" value="UniProtKB-SubCell"/>
</dbReference>
<keyword evidence="8 18" id="KW-0812">Transmembrane</keyword>
<accession>A0A8T9VZH4</accession>
<dbReference type="InterPro" id="IPR001750">
    <property type="entry name" value="ND/Mrp_TM"/>
</dbReference>
<dbReference type="AlphaFoldDB" id="A0A8T9VZH4"/>
<feature type="transmembrane region" description="Helical" evidence="18">
    <location>
        <begin position="85"/>
        <end position="107"/>
    </location>
</feature>
<evidence type="ECO:0000256" key="11">
    <source>
        <dbReference type="ARBA" id="ARBA00022982"/>
    </source>
</evidence>
<keyword evidence="10 18" id="KW-1278">Translocase</keyword>
<feature type="transmembrane region" description="Helical" evidence="18">
    <location>
        <begin position="6"/>
        <end position="26"/>
    </location>
</feature>
<evidence type="ECO:0000256" key="6">
    <source>
        <dbReference type="ARBA" id="ARBA00022448"/>
    </source>
</evidence>
<dbReference type="PRINTS" id="PR01436">
    <property type="entry name" value="NADHDHGNASE2"/>
</dbReference>
<sequence>MKFNNASMIVIMLLSTLMVMSSNNWFSMWMGMEINLMSFIPILKMNNKESSNNMMIYFLSQSMGSMLFLYTLLATWLTPSNHEQLMMSMIMVSMMIKLGMPPAHTWMIMMLNNMDWMNCLLLMTVQKLAPMTVMYSMTNMVNETFIIVTIATIIGTIGGINQTSLRKMMGYSSISHTGWMVMLTTHNTLWMSYFTIYTMIVFMICFMLNNESIFFLNQLNMMKLNNKISFSINMISMSGLPPMMGFVPKWIAIQYLINSNMTVIAFIMVMTSLLSLYFYMTMVLPSLTMESTTIKMMPKTEKTYSMMTILSLTMPLFLTLNILI</sequence>
<feature type="domain" description="NADH:quinone oxidoreductase/Mrp antiporter transmembrane" evidence="19">
    <location>
        <begin position="22"/>
        <end position="275"/>
    </location>
</feature>
<feature type="transmembrane region" description="Helical" evidence="18">
    <location>
        <begin position="230"/>
        <end position="251"/>
    </location>
</feature>
<reference evidence="20" key="1">
    <citation type="journal article" date="2022" name="Cladistics">
        <title>Diversification of the phytophagous lineages of true bugs (Insecta: Hemiptera: Heteroptera) shortly after that of the flowering plants.</title>
        <authorList>
            <person name="Ye F."/>
            <person name="Kment P."/>
            <person name="Redei D."/>
            <person name="Luo J.Y."/>
            <person name="Wang Y.H."/>
            <person name="Kuechler S.M."/>
            <person name="Zhang W.W."/>
            <person name="Chen P.P."/>
            <person name="Wu H.Y."/>
            <person name="Wu Y.Z."/>
            <person name="Sun X.Y."/>
            <person name="Ding L."/>
            <person name="Wang Y.R."/>
            <person name="Xie Q."/>
        </authorList>
    </citation>
    <scope>NUCLEOTIDE SEQUENCE</scope>
</reference>
<feature type="transmembrane region" description="Helical" evidence="18">
    <location>
        <begin position="144"/>
        <end position="161"/>
    </location>
</feature>
<comment type="function">
    <text evidence="1">Core subunit of the mitochondrial membrane respiratory chain NADH dehydrogenase (Complex I) that is believed to belong to the minimal assembly required for catalysis. Complex I functions in the transfer of electrons from NADH to the respiratory chain. The immediate electron acceptor for the enzyme is believed to be ubiquinone.</text>
</comment>
<evidence type="ECO:0000256" key="17">
    <source>
        <dbReference type="ARBA" id="ARBA00049551"/>
    </source>
</evidence>
<comment type="similarity">
    <text evidence="3 18">Belongs to the complex I subunit 2 family.</text>
</comment>
<feature type="transmembrane region" description="Helical" evidence="18">
    <location>
        <begin position="54"/>
        <end position="73"/>
    </location>
</feature>
<comment type="catalytic activity">
    <reaction evidence="17 18">
        <text>a ubiquinone + NADH + 5 H(+)(in) = a ubiquinol + NAD(+) + 4 H(+)(out)</text>
        <dbReference type="Rhea" id="RHEA:29091"/>
        <dbReference type="Rhea" id="RHEA-COMP:9565"/>
        <dbReference type="Rhea" id="RHEA-COMP:9566"/>
        <dbReference type="ChEBI" id="CHEBI:15378"/>
        <dbReference type="ChEBI" id="CHEBI:16389"/>
        <dbReference type="ChEBI" id="CHEBI:17976"/>
        <dbReference type="ChEBI" id="CHEBI:57540"/>
        <dbReference type="ChEBI" id="CHEBI:57945"/>
        <dbReference type="EC" id="7.1.1.2"/>
    </reaction>
</comment>
<evidence type="ECO:0000256" key="1">
    <source>
        <dbReference type="ARBA" id="ARBA00003257"/>
    </source>
</evidence>
<dbReference type="Pfam" id="PF00361">
    <property type="entry name" value="Proton_antipo_M"/>
    <property type="match status" value="1"/>
</dbReference>
<evidence type="ECO:0000313" key="20">
    <source>
        <dbReference type="EMBL" id="UPI55286.1"/>
    </source>
</evidence>
<evidence type="ECO:0000256" key="2">
    <source>
        <dbReference type="ARBA" id="ARBA00004448"/>
    </source>
</evidence>
<evidence type="ECO:0000256" key="5">
    <source>
        <dbReference type="ARBA" id="ARBA00021008"/>
    </source>
</evidence>
<proteinExistence type="inferred from homology"/>
<evidence type="ECO:0000256" key="13">
    <source>
        <dbReference type="ARBA" id="ARBA00023027"/>
    </source>
</evidence>
<feature type="transmembrane region" description="Helical" evidence="18">
    <location>
        <begin position="263"/>
        <end position="284"/>
    </location>
</feature>
<keyword evidence="12 18" id="KW-1133">Transmembrane helix</keyword>
<evidence type="ECO:0000256" key="4">
    <source>
        <dbReference type="ARBA" id="ARBA00012944"/>
    </source>
</evidence>
<evidence type="ECO:0000256" key="18">
    <source>
        <dbReference type="RuleBase" id="RU003403"/>
    </source>
</evidence>
<keyword evidence="11 18" id="KW-0249">Electron transport</keyword>
<comment type="subcellular location">
    <subcellularLocation>
        <location evidence="2 18">Mitochondrion inner membrane</location>
        <topology evidence="2 18">Multi-pass membrane protein</topology>
    </subcellularLocation>
</comment>
<evidence type="ECO:0000256" key="10">
    <source>
        <dbReference type="ARBA" id="ARBA00022967"/>
    </source>
</evidence>
<evidence type="ECO:0000256" key="15">
    <source>
        <dbReference type="ARBA" id="ARBA00023128"/>
    </source>
</evidence>
<name>A0A8T9VZH4_9HEMI</name>
<evidence type="ECO:0000259" key="19">
    <source>
        <dbReference type="Pfam" id="PF00361"/>
    </source>
</evidence>
<keyword evidence="7 18" id="KW-0679">Respiratory chain</keyword>
<evidence type="ECO:0000256" key="7">
    <source>
        <dbReference type="ARBA" id="ARBA00022660"/>
    </source>
</evidence>
<feature type="transmembrane region" description="Helical" evidence="18">
    <location>
        <begin position="304"/>
        <end position="323"/>
    </location>
</feature>
<evidence type="ECO:0000256" key="9">
    <source>
        <dbReference type="ARBA" id="ARBA00022792"/>
    </source>
</evidence>
<keyword evidence="16 18" id="KW-0472">Membrane</keyword>
<keyword evidence="15 18" id="KW-0496">Mitochondrion</keyword>
<dbReference type="EC" id="7.1.1.2" evidence="4 18"/>
<dbReference type="InterPro" id="IPR003917">
    <property type="entry name" value="NADH_UbQ_OxRdtase_chain2"/>
</dbReference>
<dbReference type="PANTHER" id="PTHR46552">
    <property type="entry name" value="NADH-UBIQUINONE OXIDOREDUCTASE CHAIN 2"/>
    <property type="match status" value="1"/>
</dbReference>